<organism evidence="2 3">
    <name type="scientific">Dendryphion nanum</name>
    <dbReference type="NCBI Taxonomy" id="256645"/>
    <lineage>
        <taxon>Eukaryota</taxon>
        <taxon>Fungi</taxon>
        <taxon>Dikarya</taxon>
        <taxon>Ascomycota</taxon>
        <taxon>Pezizomycotina</taxon>
        <taxon>Dothideomycetes</taxon>
        <taxon>Pleosporomycetidae</taxon>
        <taxon>Pleosporales</taxon>
        <taxon>Torulaceae</taxon>
        <taxon>Dendryphion</taxon>
    </lineage>
</organism>
<evidence type="ECO:0000256" key="1">
    <source>
        <dbReference type="SAM" id="MobiDB-lite"/>
    </source>
</evidence>
<sequence>MRRSLKPGTPIPIWLHRSHAPLLLFPSLVGFDGQFPNRSSLIAAMATLMCNRRVGTCEPVPVLTSSALRIVKGEKGLPSPPGGKNGADRRQKQRSCHAHRGRQAQPPYRRHCINRVLLSMDALRWLLRASPGHVPLAHLLLLLHLALPSVPSVIIHCFHPSTFLFIYDQKWLQLSKRCAAPAHAEHLRRRHSLIVRRRAPATATETGRWKLRFISSSRVSV</sequence>
<feature type="compositionally biased region" description="Basic residues" evidence="1">
    <location>
        <begin position="91"/>
        <end position="106"/>
    </location>
</feature>
<reference evidence="2" key="1">
    <citation type="journal article" date="2021" name="Nat. Commun.">
        <title>Genetic determinants of endophytism in the Arabidopsis root mycobiome.</title>
        <authorList>
            <person name="Mesny F."/>
            <person name="Miyauchi S."/>
            <person name="Thiergart T."/>
            <person name="Pickel B."/>
            <person name="Atanasova L."/>
            <person name="Karlsson M."/>
            <person name="Huettel B."/>
            <person name="Barry K.W."/>
            <person name="Haridas S."/>
            <person name="Chen C."/>
            <person name="Bauer D."/>
            <person name="Andreopoulos W."/>
            <person name="Pangilinan J."/>
            <person name="LaButti K."/>
            <person name="Riley R."/>
            <person name="Lipzen A."/>
            <person name="Clum A."/>
            <person name="Drula E."/>
            <person name="Henrissat B."/>
            <person name="Kohler A."/>
            <person name="Grigoriev I.V."/>
            <person name="Martin F.M."/>
            <person name="Hacquard S."/>
        </authorList>
    </citation>
    <scope>NUCLEOTIDE SEQUENCE</scope>
    <source>
        <strain evidence="2">MPI-CAGE-CH-0243</strain>
    </source>
</reference>
<evidence type="ECO:0000313" key="3">
    <source>
        <dbReference type="Proteomes" id="UP000700596"/>
    </source>
</evidence>
<gene>
    <name evidence="2" type="ORF">B0J11DRAFT_142391</name>
</gene>
<protein>
    <submittedName>
        <fullName evidence="2">Uncharacterized protein</fullName>
    </submittedName>
</protein>
<dbReference type="EMBL" id="JAGMWT010000018">
    <property type="protein sequence ID" value="KAH7113879.1"/>
    <property type="molecule type" value="Genomic_DNA"/>
</dbReference>
<keyword evidence="3" id="KW-1185">Reference proteome</keyword>
<proteinExistence type="predicted"/>
<comment type="caution">
    <text evidence="2">The sequence shown here is derived from an EMBL/GenBank/DDBJ whole genome shotgun (WGS) entry which is preliminary data.</text>
</comment>
<dbReference type="AlphaFoldDB" id="A0A9P9D7M8"/>
<accession>A0A9P9D7M8</accession>
<evidence type="ECO:0000313" key="2">
    <source>
        <dbReference type="EMBL" id="KAH7113879.1"/>
    </source>
</evidence>
<name>A0A9P9D7M8_9PLEO</name>
<dbReference type="Proteomes" id="UP000700596">
    <property type="component" value="Unassembled WGS sequence"/>
</dbReference>
<feature type="region of interest" description="Disordered" evidence="1">
    <location>
        <begin position="73"/>
        <end position="106"/>
    </location>
</feature>